<evidence type="ECO:0000313" key="4">
    <source>
        <dbReference type="EMBL" id="CAB4640453.1"/>
    </source>
</evidence>
<evidence type="ECO:0000313" key="2">
    <source>
        <dbReference type="EMBL" id="CAB4557946.1"/>
    </source>
</evidence>
<gene>
    <name evidence="2" type="ORF">UFOPK1561_00715</name>
    <name evidence="3" type="ORF">UFOPK2044_00093</name>
    <name evidence="4" type="ORF">UFOPK2165_00275</name>
</gene>
<dbReference type="AlphaFoldDB" id="A0A6J6INW3"/>
<dbReference type="EMBL" id="CAEZVO010000005">
    <property type="protein sequence ID" value="CAB4626317.1"/>
    <property type="molecule type" value="Genomic_DNA"/>
</dbReference>
<dbReference type="InterPro" id="IPR013974">
    <property type="entry name" value="SAF"/>
</dbReference>
<proteinExistence type="predicted"/>
<evidence type="ECO:0000313" key="3">
    <source>
        <dbReference type="EMBL" id="CAB4626317.1"/>
    </source>
</evidence>
<reference evidence="3" key="1">
    <citation type="submission" date="2020-05" db="EMBL/GenBank/DDBJ databases">
        <authorList>
            <person name="Chiriac C."/>
            <person name="Salcher M."/>
            <person name="Ghai R."/>
            <person name="Kavagutti S V."/>
        </authorList>
    </citation>
    <scope>NUCLEOTIDE SEQUENCE</scope>
</reference>
<accession>A0A6J6INW3</accession>
<dbReference type="EMBL" id="CAEZSZ010000082">
    <property type="protein sequence ID" value="CAB4557946.1"/>
    <property type="molecule type" value="Genomic_DNA"/>
</dbReference>
<dbReference type="EMBL" id="CAEZWA010000032">
    <property type="protein sequence ID" value="CAB4640453.1"/>
    <property type="molecule type" value="Genomic_DNA"/>
</dbReference>
<dbReference type="Pfam" id="PF08666">
    <property type="entry name" value="SAF"/>
    <property type="match status" value="1"/>
</dbReference>
<dbReference type="CDD" id="cd11614">
    <property type="entry name" value="SAF_CpaB_FlgA_like"/>
    <property type="match status" value="1"/>
</dbReference>
<dbReference type="SMART" id="SM00858">
    <property type="entry name" value="SAF"/>
    <property type="match status" value="1"/>
</dbReference>
<protein>
    <submittedName>
        <fullName evidence="3">Unannotated protein</fullName>
    </submittedName>
</protein>
<name>A0A6J6INW3_9ZZZZ</name>
<organism evidence="3">
    <name type="scientific">freshwater metagenome</name>
    <dbReference type="NCBI Taxonomy" id="449393"/>
    <lineage>
        <taxon>unclassified sequences</taxon>
        <taxon>metagenomes</taxon>
        <taxon>ecological metagenomes</taxon>
    </lineage>
</organism>
<feature type="domain" description="SAF" evidence="1">
    <location>
        <begin position="43"/>
        <end position="105"/>
    </location>
</feature>
<sequence>MAKIRKLKSPQQSRTQKLVLSITFFLSAALGVAYVIELNNHTDKFLVASRDLPAGSAITDSDAQVAELNLGTSANQYLPMGELPKGGYLLGPVRAGQLIPRSMLANAVIDERVPVVVKSAMGLPMGLVSGASVDVWVAPLTDDKVLAEPYVLVLGAEVSQLISSDEIFASESQAVELWVPIDAVGPVLSAIALEHRISLILRPTLADG</sequence>
<evidence type="ECO:0000259" key="1">
    <source>
        <dbReference type="SMART" id="SM00858"/>
    </source>
</evidence>